<dbReference type="Pfam" id="PF00248">
    <property type="entry name" value="Aldo_ket_red"/>
    <property type="match status" value="1"/>
</dbReference>
<dbReference type="InterPro" id="IPR036812">
    <property type="entry name" value="NAD(P)_OxRdtase_dom_sf"/>
</dbReference>
<evidence type="ECO:0000256" key="4">
    <source>
        <dbReference type="ARBA" id="ARBA00049445"/>
    </source>
</evidence>
<dbReference type="CDD" id="cd19071">
    <property type="entry name" value="AKR_AKR1-5-like"/>
    <property type="match status" value="1"/>
</dbReference>
<dbReference type="InterPro" id="IPR018170">
    <property type="entry name" value="Aldo/ket_reductase_CS"/>
</dbReference>
<accession>A0A6L7G037</accession>
<sequence length="287" mass="31229">MILNETYTLSNGIEIPKLGLGTWMIEDDMVAEAVRAALDLGYRHIDTAQAYGNERGVGEGIRTSGLPREEIFVTTKLAAEIKDYEGAKAAIDASLATMGLDVIDLMIIHSPQPWMDFAGEDRFFDGNVAAWKALEEAHEAGKLRAIGVSNFQTVDLENLLRHARIRPMLNQVLAHVANTPFDLIEVCQRQDILVEAYSPVGHGALFRNAEVGAMAEKYGVSVPQLGIRYCLQLGLLPLPKTANPAHMKTNAAVDFTLSDADMETLKGQETAPDYGEAGIFPVFGGTL</sequence>
<dbReference type="PANTHER" id="PTHR43827:SF3">
    <property type="entry name" value="NADP-DEPENDENT OXIDOREDUCTASE DOMAIN-CONTAINING PROTEIN"/>
    <property type="match status" value="1"/>
</dbReference>
<comment type="similarity">
    <text evidence="1">Belongs to the aldo/keto reductase family.</text>
</comment>
<feature type="site" description="Lowers pKa of active site Tyr" evidence="7">
    <location>
        <position position="76"/>
    </location>
</feature>
<dbReference type="SUPFAM" id="SSF51430">
    <property type="entry name" value="NAD(P)-linked oxidoreductase"/>
    <property type="match status" value="1"/>
</dbReference>
<dbReference type="GO" id="GO:0016616">
    <property type="term" value="F:oxidoreductase activity, acting on the CH-OH group of donors, NAD or NADP as acceptor"/>
    <property type="evidence" value="ECO:0007669"/>
    <property type="project" value="UniProtKB-ARBA"/>
</dbReference>
<evidence type="ECO:0000313" key="10">
    <source>
        <dbReference type="Proteomes" id="UP000477911"/>
    </source>
</evidence>
<feature type="active site" description="Proton donor" evidence="5">
    <location>
        <position position="51"/>
    </location>
</feature>
<dbReference type="RefSeq" id="WP_160891621.1">
    <property type="nucleotide sequence ID" value="NZ_WUMU01000003.1"/>
</dbReference>
<evidence type="ECO:0000256" key="2">
    <source>
        <dbReference type="ARBA" id="ARBA00022857"/>
    </source>
</evidence>
<feature type="domain" description="NADP-dependent oxidoreductase" evidence="8">
    <location>
        <begin position="17"/>
        <end position="266"/>
    </location>
</feature>
<feature type="binding site" evidence="6">
    <location>
        <position position="109"/>
    </location>
    <ligand>
        <name>substrate</name>
    </ligand>
</feature>
<evidence type="ECO:0000256" key="6">
    <source>
        <dbReference type="PIRSR" id="PIRSR000097-2"/>
    </source>
</evidence>
<keyword evidence="10" id="KW-1185">Reference proteome</keyword>
<keyword evidence="3" id="KW-0560">Oxidoreductase</keyword>
<dbReference type="PIRSF" id="PIRSF000097">
    <property type="entry name" value="AKR"/>
    <property type="match status" value="1"/>
</dbReference>
<name>A0A6L7G037_9RHOB</name>
<evidence type="ECO:0000313" key="9">
    <source>
        <dbReference type="EMBL" id="MXN16858.1"/>
    </source>
</evidence>
<dbReference type="InterPro" id="IPR023210">
    <property type="entry name" value="NADP_OxRdtase_dom"/>
</dbReference>
<dbReference type="PRINTS" id="PR00069">
    <property type="entry name" value="ALDKETRDTASE"/>
</dbReference>
<gene>
    <name evidence="9" type="ORF">GR170_03350</name>
</gene>
<evidence type="ECO:0000259" key="8">
    <source>
        <dbReference type="Pfam" id="PF00248"/>
    </source>
</evidence>
<comment type="caution">
    <text evidence="9">The sequence shown here is derived from an EMBL/GenBank/DDBJ whole genome shotgun (WGS) entry which is preliminary data.</text>
</comment>
<protein>
    <submittedName>
        <fullName evidence="9">Aldo/keto reductase</fullName>
    </submittedName>
</protein>
<dbReference type="PANTHER" id="PTHR43827">
    <property type="entry name" value="2,5-DIKETO-D-GLUCONIC ACID REDUCTASE"/>
    <property type="match status" value="1"/>
</dbReference>
<dbReference type="Gene3D" id="3.20.20.100">
    <property type="entry name" value="NADP-dependent oxidoreductase domain"/>
    <property type="match status" value="1"/>
</dbReference>
<evidence type="ECO:0000256" key="1">
    <source>
        <dbReference type="ARBA" id="ARBA00007905"/>
    </source>
</evidence>
<dbReference type="PROSITE" id="PS00798">
    <property type="entry name" value="ALDOKETO_REDUCTASE_1"/>
    <property type="match status" value="1"/>
</dbReference>
<dbReference type="AlphaFoldDB" id="A0A6L7G037"/>
<dbReference type="FunFam" id="3.20.20.100:FF:000002">
    <property type="entry name" value="2,5-diketo-D-gluconic acid reductase A"/>
    <property type="match status" value="1"/>
</dbReference>
<reference evidence="9 10" key="1">
    <citation type="submission" date="2019-12" db="EMBL/GenBank/DDBJ databases">
        <authorList>
            <person name="Li M."/>
        </authorList>
    </citation>
    <scope>NUCLEOTIDE SEQUENCE [LARGE SCALE GENOMIC DNA]</scope>
    <source>
        <strain evidence="9 10">GBMRC 2024</strain>
    </source>
</reference>
<proteinExistence type="inferred from homology"/>
<evidence type="ECO:0000256" key="7">
    <source>
        <dbReference type="PIRSR" id="PIRSR000097-3"/>
    </source>
</evidence>
<dbReference type="InterPro" id="IPR020471">
    <property type="entry name" value="AKR"/>
</dbReference>
<dbReference type="Proteomes" id="UP000477911">
    <property type="component" value="Unassembled WGS sequence"/>
</dbReference>
<evidence type="ECO:0000256" key="5">
    <source>
        <dbReference type="PIRSR" id="PIRSR000097-1"/>
    </source>
</evidence>
<keyword evidence="2" id="KW-0521">NADP</keyword>
<dbReference type="EMBL" id="WUMU01000003">
    <property type="protein sequence ID" value="MXN16858.1"/>
    <property type="molecule type" value="Genomic_DNA"/>
</dbReference>
<comment type="catalytic activity">
    <reaction evidence="4">
        <text>hydroxyacetone + NADP(+) = methylglyoxal + NADPH + H(+)</text>
        <dbReference type="Rhea" id="RHEA:27986"/>
        <dbReference type="ChEBI" id="CHEBI:15378"/>
        <dbReference type="ChEBI" id="CHEBI:17158"/>
        <dbReference type="ChEBI" id="CHEBI:27957"/>
        <dbReference type="ChEBI" id="CHEBI:57783"/>
        <dbReference type="ChEBI" id="CHEBI:58349"/>
    </reaction>
</comment>
<evidence type="ECO:0000256" key="3">
    <source>
        <dbReference type="ARBA" id="ARBA00023002"/>
    </source>
</evidence>
<organism evidence="9 10">
    <name type="scientific">Pseudooceanicola albus</name>
    <dbReference type="NCBI Taxonomy" id="2692189"/>
    <lineage>
        <taxon>Bacteria</taxon>
        <taxon>Pseudomonadati</taxon>
        <taxon>Pseudomonadota</taxon>
        <taxon>Alphaproteobacteria</taxon>
        <taxon>Rhodobacterales</taxon>
        <taxon>Paracoccaceae</taxon>
        <taxon>Pseudooceanicola</taxon>
    </lineage>
</organism>